<dbReference type="Pfam" id="PF05114">
    <property type="entry name" value="MbnB_TglH_ChrH"/>
    <property type="match status" value="1"/>
</dbReference>
<accession>A0A1T4KK42</accession>
<sequence length="380" mass="43278">MPELISTVACNLDNNILAACLPLMEAARVEAIEWSFDALYAVENVPAWFEELLTAFSQENRLIGHGVFFSLFSGRWLPEQQQWLDHLKTVSRHYRFDHVTEHFGFMTGKDFHHGAPLNIPYTPVTLNIGRDRLKRMQDACECPVGLENLAFSYSLEEVKKHGDFLNELLEPVNGFIILDLHNLYCQAHNFDLSFDALKALYPLHRVREIHISGGSWHESEAAPGKTVRRDTHDDAVPEVVFNYLDKAIDLCPSLKYVVLEQLGTGLATEESRSAFGNDFLRMDQLLKNKNTNTAPLNTFLPQALRIPAQAREDETLYRQQLELSQILETAASFEATMKALQASSLAHSAWQIENWDPAMIETAAKIAQKWKRQTPDRRIT</sequence>
<evidence type="ECO:0000313" key="2">
    <source>
        <dbReference type="Proteomes" id="UP000190367"/>
    </source>
</evidence>
<dbReference type="Proteomes" id="UP000190367">
    <property type="component" value="Unassembled WGS sequence"/>
</dbReference>
<dbReference type="AlphaFoldDB" id="A0A1T4KK42"/>
<reference evidence="2" key="1">
    <citation type="submission" date="2017-02" db="EMBL/GenBank/DDBJ databases">
        <authorList>
            <person name="Varghese N."/>
            <person name="Submissions S."/>
        </authorList>
    </citation>
    <scope>NUCLEOTIDE SEQUENCE [LARGE SCALE GENOMIC DNA]</scope>
    <source>
        <strain evidence="2">DSM 22224</strain>
    </source>
</reference>
<evidence type="ECO:0000313" key="1">
    <source>
        <dbReference type="EMBL" id="SJZ42780.1"/>
    </source>
</evidence>
<dbReference type="PANTHER" id="PTHR42194:SF1">
    <property type="entry name" value="UPF0276 PROTEIN HI_1600"/>
    <property type="match status" value="1"/>
</dbReference>
<dbReference type="InterPro" id="IPR007801">
    <property type="entry name" value="MbnB/TglH/ChrH"/>
</dbReference>
<dbReference type="RefSeq" id="WP_235021434.1">
    <property type="nucleotide sequence ID" value="NZ_FUWZ01000001.1"/>
</dbReference>
<name>A0A1T4KK42_9BACT</name>
<organism evidence="1 2">
    <name type="scientific">Chitinophaga eiseniae</name>
    <dbReference type="NCBI Taxonomy" id="634771"/>
    <lineage>
        <taxon>Bacteria</taxon>
        <taxon>Pseudomonadati</taxon>
        <taxon>Bacteroidota</taxon>
        <taxon>Chitinophagia</taxon>
        <taxon>Chitinophagales</taxon>
        <taxon>Chitinophagaceae</taxon>
        <taxon>Chitinophaga</taxon>
    </lineage>
</organism>
<proteinExistence type="predicted"/>
<dbReference type="PANTHER" id="PTHR42194">
    <property type="entry name" value="UPF0276 PROTEIN HI_1600"/>
    <property type="match status" value="1"/>
</dbReference>
<dbReference type="STRING" id="634771.SAMN04488128_101169"/>
<dbReference type="Gene3D" id="3.20.20.150">
    <property type="entry name" value="Divalent-metal-dependent TIM barrel enzymes"/>
    <property type="match status" value="1"/>
</dbReference>
<protein>
    <submittedName>
        <fullName evidence="1">Uncharacterized conserved protein, UPF0276 family</fullName>
    </submittedName>
</protein>
<keyword evidence="2" id="KW-1185">Reference proteome</keyword>
<dbReference type="EMBL" id="FUWZ01000001">
    <property type="protein sequence ID" value="SJZ42780.1"/>
    <property type="molecule type" value="Genomic_DNA"/>
</dbReference>
<gene>
    <name evidence="1" type="ORF">SAMN04488128_101169</name>
</gene>